<accession>A0AAE1P898</accession>
<comment type="caution">
    <text evidence="1">The sequence shown here is derived from an EMBL/GenBank/DDBJ whole genome shotgun (WGS) entry which is preliminary data.</text>
</comment>
<dbReference type="AlphaFoldDB" id="A0AAE1P898"/>
<sequence>MVNSEGVCVCAMVSSEGGCVVIGDMCDGSLNGNGGSGCVEGDKGDDAWIEVSDGDARMMEEEERWRRERRRRSEQGPSPIHAGVKCLYPLSIPPPLTSAFLTQGGGGEGGSGWSLLWWRKGVDGRCGGSEGGDSRGSGGGTESRRGWCWWEELNLECHTLMVFGQSW</sequence>
<dbReference type="Proteomes" id="UP001292094">
    <property type="component" value="Unassembled WGS sequence"/>
</dbReference>
<organism evidence="1 2">
    <name type="scientific">Petrolisthes manimaculis</name>
    <dbReference type="NCBI Taxonomy" id="1843537"/>
    <lineage>
        <taxon>Eukaryota</taxon>
        <taxon>Metazoa</taxon>
        <taxon>Ecdysozoa</taxon>
        <taxon>Arthropoda</taxon>
        <taxon>Crustacea</taxon>
        <taxon>Multicrustacea</taxon>
        <taxon>Malacostraca</taxon>
        <taxon>Eumalacostraca</taxon>
        <taxon>Eucarida</taxon>
        <taxon>Decapoda</taxon>
        <taxon>Pleocyemata</taxon>
        <taxon>Anomura</taxon>
        <taxon>Galatheoidea</taxon>
        <taxon>Porcellanidae</taxon>
        <taxon>Petrolisthes</taxon>
    </lineage>
</organism>
<evidence type="ECO:0000313" key="1">
    <source>
        <dbReference type="EMBL" id="KAK4303323.1"/>
    </source>
</evidence>
<name>A0AAE1P898_9EUCA</name>
<keyword evidence="2" id="KW-1185">Reference proteome</keyword>
<gene>
    <name evidence="1" type="ORF">Pmani_024666</name>
</gene>
<evidence type="ECO:0000313" key="2">
    <source>
        <dbReference type="Proteomes" id="UP001292094"/>
    </source>
</evidence>
<protein>
    <submittedName>
        <fullName evidence="1">Uncharacterized protein</fullName>
    </submittedName>
</protein>
<reference evidence="1" key="1">
    <citation type="submission" date="2023-11" db="EMBL/GenBank/DDBJ databases">
        <title>Genome assemblies of two species of porcelain crab, Petrolisthes cinctipes and Petrolisthes manimaculis (Anomura: Porcellanidae).</title>
        <authorList>
            <person name="Angst P."/>
        </authorList>
    </citation>
    <scope>NUCLEOTIDE SEQUENCE</scope>
    <source>
        <strain evidence="1">PB745_02</strain>
        <tissue evidence="1">Gill</tissue>
    </source>
</reference>
<proteinExistence type="predicted"/>
<dbReference type="EMBL" id="JAWZYT010002603">
    <property type="protein sequence ID" value="KAK4303323.1"/>
    <property type="molecule type" value="Genomic_DNA"/>
</dbReference>